<dbReference type="EMBL" id="KN832974">
    <property type="protein sequence ID" value="KIM89542.1"/>
    <property type="molecule type" value="Genomic_DNA"/>
</dbReference>
<protein>
    <submittedName>
        <fullName evidence="1">Uncharacterized protein</fullName>
    </submittedName>
</protein>
<sequence>MASSYIAIQDRQGSLFGIFSLRVLSAGIKTDGPNPTGSRPEGCRSRHSDREHLLVRGFRRRTEEPACSSEHCGTNTEANDRTWVFHSGIYVTQLRRYAAGLLERNGGVIKDRPESVLVHFVDVDDQIAKIFTSFTDLRKAFDSKHILSIALVLSRTATTIDAICGYKCS</sequence>
<name>A0A0C3CIE1_PILCF</name>
<proteinExistence type="predicted"/>
<dbReference type="InParanoid" id="A0A0C3CIE1"/>
<evidence type="ECO:0000313" key="1">
    <source>
        <dbReference type="EMBL" id="KIM89542.1"/>
    </source>
</evidence>
<accession>A0A0C3CIE1</accession>
<reference evidence="1 2" key="1">
    <citation type="submission" date="2014-04" db="EMBL/GenBank/DDBJ databases">
        <authorList>
            <consortium name="DOE Joint Genome Institute"/>
            <person name="Kuo A."/>
            <person name="Tarkka M."/>
            <person name="Buscot F."/>
            <person name="Kohler A."/>
            <person name="Nagy L.G."/>
            <person name="Floudas D."/>
            <person name="Copeland A."/>
            <person name="Barry K.W."/>
            <person name="Cichocki N."/>
            <person name="Veneault-Fourrey C."/>
            <person name="LaButti K."/>
            <person name="Lindquist E.A."/>
            <person name="Lipzen A."/>
            <person name="Lundell T."/>
            <person name="Morin E."/>
            <person name="Murat C."/>
            <person name="Sun H."/>
            <person name="Tunlid A."/>
            <person name="Henrissat B."/>
            <person name="Grigoriev I.V."/>
            <person name="Hibbett D.S."/>
            <person name="Martin F."/>
            <person name="Nordberg H.P."/>
            <person name="Cantor M.N."/>
            <person name="Hua S.X."/>
        </authorList>
    </citation>
    <scope>NUCLEOTIDE SEQUENCE [LARGE SCALE GENOMIC DNA]</scope>
    <source>
        <strain evidence="1 2">F 1598</strain>
    </source>
</reference>
<dbReference type="Proteomes" id="UP000054166">
    <property type="component" value="Unassembled WGS sequence"/>
</dbReference>
<dbReference type="AlphaFoldDB" id="A0A0C3CIE1"/>
<evidence type="ECO:0000313" key="2">
    <source>
        <dbReference type="Proteomes" id="UP000054166"/>
    </source>
</evidence>
<dbReference type="HOGENOM" id="CLU_1579116_0_0_1"/>
<organism evidence="1 2">
    <name type="scientific">Piloderma croceum (strain F 1598)</name>
    <dbReference type="NCBI Taxonomy" id="765440"/>
    <lineage>
        <taxon>Eukaryota</taxon>
        <taxon>Fungi</taxon>
        <taxon>Dikarya</taxon>
        <taxon>Basidiomycota</taxon>
        <taxon>Agaricomycotina</taxon>
        <taxon>Agaricomycetes</taxon>
        <taxon>Agaricomycetidae</taxon>
        <taxon>Atheliales</taxon>
        <taxon>Atheliaceae</taxon>
        <taxon>Piloderma</taxon>
    </lineage>
</organism>
<reference evidence="2" key="2">
    <citation type="submission" date="2015-01" db="EMBL/GenBank/DDBJ databases">
        <title>Evolutionary Origins and Diversification of the Mycorrhizal Mutualists.</title>
        <authorList>
            <consortium name="DOE Joint Genome Institute"/>
            <consortium name="Mycorrhizal Genomics Consortium"/>
            <person name="Kohler A."/>
            <person name="Kuo A."/>
            <person name="Nagy L.G."/>
            <person name="Floudas D."/>
            <person name="Copeland A."/>
            <person name="Barry K.W."/>
            <person name="Cichocki N."/>
            <person name="Veneault-Fourrey C."/>
            <person name="LaButti K."/>
            <person name="Lindquist E.A."/>
            <person name="Lipzen A."/>
            <person name="Lundell T."/>
            <person name="Morin E."/>
            <person name="Murat C."/>
            <person name="Riley R."/>
            <person name="Ohm R."/>
            <person name="Sun H."/>
            <person name="Tunlid A."/>
            <person name="Henrissat B."/>
            <person name="Grigoriev I.V."/>
            <person name="Hibbett D.S."/>
            <person name="Martin F."/>
        </authorList>
    </citation>
    <scope>NUCLEOTIDE SEQUENCE [LARGE SCALE GENOMIC DNA]</scope>
    <source>
        <strain evidence="2">F 1598</strain>
    </source>
</reference>
<gene>
    <name evidence="1" type="ORF">PILCRDRAFT_1896</name>
</gene>
<keyword evidence="2" id="KW-1185">Reference proteome</keyword>